<dbReference type="PANTHER" id="PTHR10229">
    <property type="entry name" value="GTP-BINDING PROTEIN HFLX"/>
    <property type="match status" value="1"/>
</dbReference>
<dbReference type="PANTHER" id="PTHR10229:SF0">
    <property type="entry name" value="GTP-BINDING PROTEIN 6-RELATED"/>
    <property type="match status" value="1"/>
</dbReference>
<dbReference type="InterPro" id="IPR027417">
    <property type="entry name" value="P-loop_NTPase"/>
</dbReference>
<feature type="binding site" evidence="7">
    <location>
        <begin position="260"/>
        <end position="263"/>
    </location>
    <ligand>
        <name>GTP</name>
        <dbReference type="ChEBI" id="CHEBI:37565"/>
    </ligand>
</feature>
<feature type="binding site" evidence="8">
    <location>
        <position position="212"/>
    </location>
    <ligand>
        <name>Mg(2+)</name>
        <dbReference type="ChEBI" id="CHEBI:18420"/>
    </ligand>
</feature>
<evidence type="ECO:0000256" key="9">
    <source>
        <dbReference type="SAM" id="Coils"/>
    </source>
</evidence>
<dbReference type="NCBIfam" id="TIGR03156">
    <property type="entry name" value="GTP_HflX"/>
    <property type="match status" value="1"/>
</dbReference>
<evidence type="ECO:0000256" key="6">
    <source>
        <dbReference type="HAMAP-Rule" id="MF_00900"/>
    </source>
</evidence>
<feature type="binding site" evidence="7">
    <location>
        <begin position="205"/>
        <end position="212"/>
    </location>
    <ligand>
        <name>GTP</name>
        <dbReference type="ChEBI" id="CHEBI:37565"/>
    </ligand>
</feature>
<dbReference type="Gene3D" id="3.40.50.11060">
    <property type="entry name" value="GTPase HflX, N-terminal domain"/>
    <property type="match status" value="1"/>
</dbReference>
<dbReference type="RefSeq" id="WP_203367551.1">
    <property type="nucleotide sequence ID" value="NZ_WSFT01000053.1"/>
</dbReference>
<feature type="binding site" evidence="7">
    <location>
        <begin position="326"/>
        <end position="329"/>
    </location>
    <ligand>
        <name>GTP</name>
        <dbReference type="ChEBI" id="CHEBI:37565"/>
    </ligand>
</feature>
<dbReference type="InterPro" id="IPR016496">
    <property type="entry name" value="GTPase_HflX"/>
</dbReference>
<feature type="binding site" evidence="7">
    <location>
        <begin position="348"/>
        <end position="350"/>
    </location>
    <ligand>
        <name>GTP</name>
        <dbReference type="ChEBI" id="CHEBI:37565"/>
    </ligand>
</feature>
<dbReference type="EMBL" id="WSFT01000053">
    <property type="protein sequence ID" value="MBS4539629.1"/>
    <property type="molecule type" value="Genomic_DNA"/>
</dbReference>
<dbReference type="HAMAP" id="MF_00900">
    <property type="entry name" value="GTPase_HflX"/>
    <property type="match status" value="1"/>
</dbReference>
<feature type="coiled-coil region" evidence="9">
    <location>
        <begin position="158"/>
        <end position="192"/>
    </location>
</feature>
<dbReference type="PRINTS" id="PR00326">
    <property type="entry name" value="GTP1OBG"/>
</dbReference>
<dbReference type="InterPro" id="IPR032305">
    <property type="entry name" value="GTP-bd_M"/>
</dbReference>
<keyword evidence="4 8" id="KW-0460">Magnesium</keyword>
<keyword evidence="12" id="KW-1185">Reference proteome</keyword>
<organism evidence="11 12">
    <name type="scientific">Anaeromonas frigoriresistens</name>
    <dbReference type="NCBI Taxonomy" id="2683708"/>
    <lineage>
        <taxon>Bacteria</taxon>
        <taxon>Bacillati</taxon>
        <taxon>Bacillota</taxon>
        <taxon>Tissierellia</taxon>
        <taxon>Tissierellales</taxon>
        <taxon>Thermohalobacteraceae</taxon>
        <taxon>Anaeromonas</taxon>
    </lineage>
</organism>
<dbReference type="GO" id="GO:0003924">
    <property type="term" value="F:GTPase activity"/>
    <property type="evidence" value="ECO:0007669"/>
    <property type="project" value="UniProtKB-UniRule"/>
</dbReference>
<dbReference type="Gene3D" id="3.40.50.300">
    <property type="entry name" value="P-loop containing nucleotide triphosphate hydrolases"/>
    <property type="match status" value="1"/>
</dbReference>
<name>A0A942UZF1_9FIRM</name>
<dbReference type="Proteomes" id="UP000724672">
    <property type="component" value="Unassembled WGS sequence"/>
</dbReference>
<proteinExistence type="inferred from homology"/>
<dbReference type="Pfam" id="PF01926">
    <property type="entry name" value="MMR_HSR1"/>
    <property type="match status" value="1"/>
</dbReference>
<dbReference type="GO" id="GO:0043022">
    <property type="term" value="F:ribosome binding"/>
    <property type="evidence" value="ECO:0007669"/>
    <property type="project" value="TreeGrafter"/>
</dbReference>
<comment type="function">
    <text evidence="6">GTPase that associates with the 50S ribosomal subunit and may have a role during protein synthesis or ribosome biogenesis.</text>
</comment>
<keyword evidence="3 6" id="KW-0547">Nucleotide-binding</keyword>
<comment type="similarity">
    <text evidence="6">Belongs to the TRAFAC class OBG-HflX-like GTPase superfamily. HflX GTPase family.</text>
</comment>
<dbReference type="CDD" id="cd01878">
    <property type="entry name" value="HflX"/>
    <property type="match status" value="1"/>
</dbReference>
<evidence type="ECO:0000256" key="8">
    <source>
        <dbReference type="PIRSR" id="PIRSR006809-2"/>
    </source>
</evidence>
<dbReference type="InterPro" id="IPR042108">
    <property type="entry name" value="GTPase_HflX_N_sf"/>
</dbReference>
<evidence type="ECO:0000256" key="3">
    <source>
        <dbReference type="ARBA" id="ARBA00022741"/>
    </source>
</evidence>
<keyword evidence="9" id="KW-0175">Coiled coil</keyword>
<sequence>MEKHLEERALLVGVNLNSKKDFDIESSMEELKELVKAAEGTPVSTVIQNKHRIDATFYSGKGKLSEIANYCDELDIDTVVFNDELSGAQLRNIEEVLERKVIDRTTLILDIFSRRATTKEGKLQVELAQLKYRLPRLTGLGTQLSRLGGGIGTRGPGEKKLETDRRHIESRVDEIRKQLKEVENVREVKRKNRLSSDIPIIALVGYTNAGKSTLFNELIKFSSEYSEEKDVYTEDMLFATLDTTLRKTNLPNGQKALVIDTVGFVSKLPTHLVAAFKGTLEEVNYADVLLHVVDVTNDDFDIQVKTTLDILKQLKATEKPIIAVFNKIDKKNSEDINYSIEGPKVYISAKEKINIDKLWNEIELALNDKFYRSNLLIPYADTDIASYIFNNYNVQKFEHKDNGTFIDVTLNNKDYNKYKKYIID</sequence>
<dbReference type="InterPro" id="IPR030394">
    <property type="entry name" value="G_HFLX_dom"/>
</dbReference>
<dbReference type="FunFam" id="3.40.50.11060:FF:000001">
    <property type="entry name" value="GTPase HflX"/>
    <property type="match status" value="1"/>
</dbReference>
<dbReference type="AlphaFoldDB" id="A0A942UZF1"/>
<dbReference type="SUPFAM" id="SSF52540">
    <property type="entry name" value="P-loop containing nucleoside triphosphate hydrolases"/>
    <property type="match status" value="1"/>
</dbReference>
<keyword evidence="1 6" id="KW-0963">Cytoplasm</keyword>
<evidence type="ECO:0000256" key="1">
    <source>
        <dbReference type="ARBA" id="ARBA00022490"/>
    </source>
</evidence>
<evidence type="ECO:0000256" key="5">
    <source>
        <dbReference type="ARBA" id="ARBA00023134"/>
    </source>
</evidence>
<comment type="subunit">
    <text evidence="6">Monomer. Associates with the 50S ribosomal subunit.</text>
</comment>
<evidence type="ECO:0000313" key="12">
    <source>
        <dbReference type="Proteomes" id="UP000724672"/>
    </source>
</evidence>
<comment type="caution">
    <text evidence="11">The sequence shown here is derived from an EMBL/GenBank/DDBJ whole genome shotgun (WGS) entry which is preliminary data.</text>
</comment>
<evidence type="ECO:0000256" key="4">
    <source>
        <dbReference type="ARBA" id="ARBA00022842"/>
    </source>
</evidence>
<comment type="subcellular location">
    <subcellularLocation>
        <location evidence="6">Cytoplasm</location>
    </subcellularLocation>
    <text evidence="6">May associate with membranes.</text>
</comment>
<protein>
    <recommendedName>
        <fullName evidence="6">GTPase HflX</fullName>
    </recommendedName>
    <alternativeName>
        <fullName evidence="6">GTP-binding protein HflX</fullName>
    </alternativeName>
</protein>
<feature type="binding site" evidence="8">
    <location>
        <position position="240"/>
    </location>
    <ligand>
        <name>Mg(2+)</name>
        <dbReference type="ChEBI" id="CHEBI:18420"/>
    </ligand>
</feature>
<dbReference type="InterPro" id="IPR006073">
    <property type="entry name" value="GTP-bd"/>
</dbReference>
<comment type="cofactor">
    <cofactor evidence="8">
        <name>Mg(2+)</name>
        <dbReference type="ChEBI" id="CHEBI:18420"/>
    </cofactor>
</comment>
<dbReference type="GO" id="GO:0046872">
    <property type="term" value="F:metal ion binding"/>
    <property type="evidence" value="ECO:0007669"/>
    <property type="project" value="UniProtKB-KW"/>
</dbReference>
<dbReference type="GO" id="GO:0005737">
    <property type="term" value="C:cytoplasm"/>
    <property type="evidence" value="ECO:0007669"/>
    <property type="project" value="UniProtKB-SubCell"/>
</dbReference>
<dbReference type="PIRSF" id="PIRSF006809">
    <property type="entry name" value="GTP-binding_hflX_prd"/>
    <property type="match status" value="1"/>
</dbReference>
<feature type="domain" description="Hflx-type G" evidence="10">
    <location>
        <begin position="199"/>
        <end position="370"/>
    </location>
</feature>
<accession>A0A942UZF1</accession>
<keyword evidence="5 6" id="KW-0342">GTP-binding</keyword>
<dbReference type="Pfam" id="PF16360">
    <property type="entry name" value="GTP-bdg_M"/>
    <property type="match status" value="1"/>
</dbReference>
<keyword evidence="2 8" id="KW-0479">Metal-binding</keyword>
<dbReference type="PROSITE" id="PS51705">
    <property type="entry name" value="G_HFLX"/>
    <property type="match status" value="1"/>
</dbReference>
<reference evidence="11" key="1">
    <citation type="submission" date="2019-12" db="EMBL/GenBank/DDBJ databases">
        <title>Clostridiaceae gen. nov. sp. nov., isolated from sediment in Xinjiang, China.</title>
        <authorList>
            <person name="Zhang R."/>
        </authorList>
    </citation>
    <scope>NUCLEOTIDE SEQUENCE</scope>
    <source>
        <strain evidence="11">D2Q-11</strain>
    </source>
</reference>
<evidence type="ECO:0000313" key="11">
    <source>
        <dbReference type="EMBL" id="MBS4539629.1"/>
    </source>
</evidence>
<dbReference type="Gene3D" id="6.10.250.2860">
    <property type="match status" value="1"/>
</dbReference>
<feature type="binding site" evidence="7">
    <location>
        <begin position="238"/>
        <end position="242"/>
    </location>
    <ligand>
        <name>GTP</name>
        <dbReference type="ChEBI" id="CHEBI:37565"/>
    </ligand>
</feature>
<evidence type="ECO:0000259" key="10">
    <source>
        <dbReference type="PROSITE" id="PS51705"/>
    </source>
</evidence>
<evidence type="ECO:0000256" key="2">
    <source>
        <dbReference type="ARBA" id="ARBA00022723"/>
    </source>
</evidence>
<dbReference type="Pfam" id="PF13167">
    <property type="entry name" value="GTP-bdg_N"/>
    <property type="match status" value="1"/>
</dbReference>
<evidence type="ECO:0000256" key="7">
    <source>
        <dbReference type="PIRSR" id="PIRSR006809-1"/>
    </source>
</evidence>
<gene>
    <name evidence="6 11" type="primary">hflX</name>
    <name evidence="11" type="ORF">GOQ27_14235</name>
</gene>
<dbReference type="InterPro" id="IPR025121">
    <property type="entry name" value="GTPase_HflX_N"/>
</dbReference>
<dbReference type="GO" id="GO:0005525">
    <property type="term" value="F:GTP binding"/>
    <property type="evidence" value="ECO:0007669"/>
    <property type="project" value="UniProtKB-UniRule"/>
</dbReference>